<protein>
    <submittedName>
        <fullName evidence="2">Uncharacterized protein</fullName>
    </submittedName>
</protein>
<sequence>MKQKRATVEYKGVTMAYYRMERIKQIAPLINRANEERMSIPKAAKWLGWSLSALRKWIKILGITWKVRPKRSVFKFDKTNWKADITRMMAEGKTQGQIACILGVGEWNISKFIKDNGIQRPSRNNLLTNERTTRHD</sequence>
<accession>A0A6J5P830</accession>
<evidence type="ECO:0000313" key="1">
    <source>
        <dbReference type="EMBL" id="CAB4149622.1"/>
    </source>
</evidence>
<organism evidence="2">
    <name type="scientific">uncultured Caudovirales phage</name>
    <dbReference type="NCBI Taxonomy" id="2100421"/>
    <lineage>
        <taxon>Viruses</taxon>
        <taxon>Duplodnaviria</taxon>
        <taxon>Heunggongvirae</taxon>
        <taxon>Uroviricota</taxon>
        <taxon>Caudoviricetes</taxon>
        <taxon>Peduoviridae</taxon>
        <taxon>Maltschvirus</taxon>
        <taxon>Maltschvirus maltsch</taxon>
    </lineage>
</organism>
<dbReference type="EMBL" id="LR796756">
    <property type="protein sequence ID" value="CAB4163704.1"/>
    <property type="molecule type" value="Genomic_DNA"/>
</dbReference>
<gene>
    <name evidence="1" type="ORF">UFOVP543_12</name>
    <name evidence="2" type="ORF">UFOVP804_40</name>
</gene>
<reference evidence="2" key="1">
    <citation type="submission" date="2020-04" db="EMBL/GenBank/DDBJ databases">
        <authorList>
            <person name="Chiriac C."/>
            <person name="Salcher M."/>
            <person name="Ghai R."/>
            <person name="Kavagutti S V."/>
        </authorList>
    </citation>
    <scope>NUCLEOTIDE SEQUENCE</scope>
</reference>
<dbReference type="EMBL" id="LR796531">
    <property type="protein sequence ID" value="CAB4149622.1"/>
    <property type="molecule type" value="Genomic_DNA"/>
</dbReference>
<name>A0A6J5P830_9CAUD</name>
<evidence type="ECO:0000313" key="2">
    <source>
        <dbReference type="EMBL" id="CAB4163704.1"/>
    </source>
</evidence>
<proteinExistence type="predicted"/>